<dbReference type="AlphaFoldDB" id="A0AAE0JKJ5"/>
<dbReference type="InterPro" id="IPR036887">
    <property type="entry name" value="HTH_APSES_sf"/>
</dbReference>
<gene>
    <name evidence="11" type="ORF">B0H65DRAFT_118494</name>
</gene>
<feature type="region of interest" description="Disordered" evidence="9">
    <location>
        <begin position="1"/>
        <end position="46"/>
    </location>
</feature>
<feature type="region of interest" description="Disordered" evidence="9">
    <location>
        <begin position="68"/>
        <end position="87"/>
    </location>
</feature>
<dbReference type="Pfam" id="PF04383">
    <property type="entry name" value="KilA-N"/>
    <property type="match status" value="1"/>
</dbReference>
<reference evidence="11" key="1">
    <citation type="journal article" date="2023" name="Mol. Phylogenet. Evol.">
        <title>Genome-scale phylogeny and comparative genomics of the fungal order Sordariales.</title>
        <authorList>
            <person name="Hensen N."/>
            <person name="Bonometti L."/>
            <person name="Westerberg I."/>
            <person name="Brannstrom I.O."/>
            <person name="Guillou S."/>
            <person name="Cros-Aarteil S."/>
            <person name="Calhoun S."/>
            <person name="Haridas S."/>
            <person name="Kuo A."/>
            <person name="Mondo S."/>
            <person name="Pangilinan J."/>
            <person name="Riley R."/>
            <person name="LaButti K."/>
            <person name="Andreopoulos B."/>
            <person name="Lipzen A."/>
            <person name="Chen C."/>
            <person name="Yan M."/>
            <person name="Daum C."/>
            <person name="Ng V."/>
            <person name="Clum A."/>
            <person name="Steindorff A."/>
            <person name="Ohm R.A."/>
            <person name="Martin F."/>
            <person name="Silar P."/>
            <person name="Natvig D.O."/>
            <person name="Lalanne C."/>
            <person name="Gautier V."/>
            <person name="Ament-Velasquez S.L."/>
            <person name="Kruys A."/>
            <person name="Hutchinson M.I."/>
            <person name="Powell A.J."/>
            <person name="Barry K."/>
            <person name="Miller A.N."/>
            <person name="Grigoriev I.V."/>
            <person name="Debuchy R."/>
            <person name="Gladieux P."/>
            <person name="Hiltunen Thoren M."/>
            <person name="Johannesson H."/>
        </authorList>
    </citation>
    <scope>NUCLEOTIDE SEQUENCE</scope>
    <source>
        <strain evidence="11">CBS 560.94</strain>
    </source>
</reference>
<feature type="compositionally biased region" description="Low complexity" evidence="9">
    <location>
        <begin position="370"/>
        <end position="391"/>
    </location>
</feature>
<comment type="similarity">
    <text evidence="2">Belongs to the EFG1/PHD1/stuA family.</text>
</comment>
<evidence type="ECO:0000256" key="3">
    <source>
        <dbReference type="ARBA" id="ARBA00022969"/>
    </source>
</evidence>
<keyword evidence="12" id="KW-1185">Reference proteome</keyword>
<dbReference type="InterPro" id="IPR018004">
    <property type="entry name" value="KilA/APSES_HTH"/>
</dbReference>
<feature type="compositionally biased region" description="Low complexity" evidence="9">
    <location>
        <begin position="500"/>
        <end position="515"/>
    </location>
</feature>
<feature type="compositionally biased region" description="Polar residues" evidence="9">
    <location>
        <begin position="527"/>
        <end position="551"/>
    </location>
</feature>
<feature type="compositionally biased region" description="Low complexity" evidence="9">
    <location>
        <begin position="626"/>
        <end position="643"/>
    </location>
</feature>
<dbReference type="SUPFAM" id="SSF54616">
    <property type="entry name" value="DNA-binding domain of Mlu1-box binding protein MBP1"/>
    <property type="match status" value="1"/>
</dbReference>
<evidence type="ECO:0000256" key="5">
    <source>
        <dbReference type="ARBA" id="ARBA00023125"/>
    </source>
</evidence>
<protein>
    <submittedName>
        <fullName evidence="11">Ascospore maturation 1 protein (Asm-1)</fullName>
    </submittedName>
</protein>
<dbReference type="GO" id="GO:0003700">
    <property type="term" value="F:DNA-binding transcription factor activity"/>
    <property type="evidence" value="ECO:0007669"/>
    <property type="project" value="TreeGrafter"/>
</dbReference>
<keyword evidence="7" id="KW-0539">Nucleus</keyword>
<comment type="subcellular location">
    <subcellularLocation>
        <location evidence="1">Nucleus</location>
    </subcellularLocation>
</comment>
<evidence type="ECO:0000313" key="12">
    <source>
        <dbReference type="Proteomes" id="UP001278500"/>
    </source>
</evidence>
<accession>A0AAE0JKJ5</accession>
<keyword evidence="3" id="KW-0749">Sporulation</keyword>
<dbReference type="SMART" id="SM01252">
    <property type="entry name" value="KilA-N"/>
    <property type="match status" value="1"/>
</dbReference>
<comment type="caution">
    <text evidence="11">The sequence shown here is derived from an EMBL/GenBank/DDBJ whole genome shotgun (WGS) entry which is preliminary data.</text>
</comment>
<keyword evidence="8" id="KW-0183">Conidiation</keyword>
<evidence type="ECO:0000256" key="7">
    <source>
        <dbReference type="ARBA" id="ARBA00023242"/>
    </source>
</evidence>
<dbReference type="GO" id="GO:0048315">
    <property type="term" value="P:conidium formation"/>
    <property type="evidence" value="ECO:0007669"/>
    <property type="project" value="UniProtKB-KW"/>
</dbReference>
<dbReference type="RefSeq" id="XP_062684750.1">
    <property type="nucleotide sequence ID" value="XM_062820687.1"/>
</dbReference>
<evidence type="ECO:0000256" key="8">
    <source>
        <dbReference type="ARBA" id="ARBA00023321"/>
    </source>
</evidence>
<reference evidence="11" key="2">
    <citation type="submission" date="2023-06" db="EMBL/GenBank/DDBJ databases">
        <authorList>
            <consortium name="Lawrence Berkeley National Laboratory"/>
            <person name="Haridas S."/>
            <person name="Hensen N."/>
            <person name="Bonometti L."/>
            <person name="Westerberg I."/>
            <person name="Brannstrom I.O."/>
            <person name="Guillou S."/>
            <person name="Cros-Aarteil S."/>
            <person name="Calhoun S."/>
            <person name="Kuo A."/>
            <person name="Mondo S."/>
            <person name="Pangilinan J."/>
            <person name="Riley R."/>
            <person name="Labutti K."/>
            <person name="Andreopoulos B."/>
            <person name="Lipzen A."/>
            <person name="Chen C."/>
            <person name="Yanf M."/>
            <person name="Daum C."/>
            <person name="Ng V."/>
            <person name="Clum A."/>
            <person name="Steindorff A."/>
            <person name="Ohm R."/>
            <person name="Martin F."/>
            <person name="Silar P."/>
            <person name="Natvig D."/>
            <person name="Lalanne C."/>
            <person name="Gautier V."/>
            <person name="Ament-Velasquez S.L."/>
            <person name="Kruys A."/>
            <person name="Hutchinson M.I."/>
            <person name="Powell A.J."/>
            <person name="Barry K."/>
            <person name="Miller A.N."/>
            <person name="Grigoriev I.V."/>
            <person name="Debuchy R."/>
            <person name="Gladieux P."/>
            <person name="Thoren M.H."/>
            <person name="Johannesson H."/>
        </authorList>
    </citation>
    <scope>NUCLEOTIDE SEQUENCE</scope>
    <source>
        <strain evidence="11">CBS 560.94</strain>
    </source>
</reference>
<feature type="compositionally biased region" description="Polar residues" evidence="9">
    <location>
        <begin position="560"/>
        <end position="577"/>
    </location>
</feature>
<dbReference type="GO" id="GO:0045944">
    <property type="term" value="P:positive regulation of transcription by RNA polymerase II"/>
    <property type="evidence" value="ECO:0007669"/>
    <property type="project" value="TreeGrafter"/>
</dbReference>
<dbReference type="GO" id="GO:0043565">
    <property type="term" value="F:sequence-specific DNA binding"/>
    <property type="evidence" value="ECO:0007669"/>
    <property type="project" value="TreeGrafter"/>
</dbReference>
<evidence type="ECO:0000256" key="1">
    <source>
        <dbReference type="ARBA" id="ARBA00004123"/>
    </source>
</evidence>
<dbReference type="GeneID" id="87857841"/>
<dbReference type="PANTHER" id="PTHR47792">
    <property type="entry name" value="PROTEIN SOK2-RELATED"/>
    <property type="match status" value="1"/>
</dbReference>
<feature type="compositionally biased region" description="Polar residues" evidence="9">
    <location>
        <begin position="292"/>
        <end position="368"/>
    </location>
</feature>
<feature type="compositionally biased region" description="Polar residues" evidence="9">
    <location>
        <begin position="471"/>
        <end position="481"/>
    </location>
</feature>
<dbReference type="Gene3D" id="3.10.260.10">
    <property type="entry name" value="Transcription regulator HTH, APSES-type DNA-binding domain"/>
    <property type="match status" value="1"/>
</dbReference>
<dbReference type="GO" id="GO:0030435">
    <property type="term" value="P:sporulation resulting in formation of a cellular spore"/>
    <property type="evidence" value="ECO:0007669"/>
    <property type="project" value="UniProtKB-KW"/>
</dbReference>
<evidence type="ECO:0000256" key="9">
    <source>
        <dbReference type="SAM" id="MobiDB-lite"/>
    </source>
</evidence>
<dbReference type="FunFam" id="3.10.260.10:FF:000003">
    <property type="entry name" value="Ascospore maturation 1 protein"/>
    <property type="match status" value="1"/>
</dbReference>
<evidence type="ECO:0000256" key="2">
    <source>
        <dbReference type="ARBA" id="ARBA00007247"/>
    </source>
</evidence>
<dbReference type="GO" id="GO:0005634">
    <property type="term" value="C:nucleus"/>
    <property type="evidence" value="ECO:0007669"/>
    <property type="project" value="UniProtKB-SubCell"/>
</dbReference>
<evidence type="ECO:0000256" key="4">
    <source>
        <dbReference type="ARBA" id="ARBA00023015"/>
    </source>
</evidence>
<evidence type="ECO:0000259" key="10">
    <source>
        <dbReference type="PROSITE" id="PS51299"/>
    </source>
</evidence>
<evidence type="ECO:0000256" key="6">
    <source>
        <dbReference type="ARBA" id="ARBA00023163"/>
    </source>
</evidence>
<dbReference type="Proteomes" id="UP001278500">
    <property type="component" value="Unassembled WGS sequence"/>
</dbReference>
<feature type="compositionally biased region" description="Polar residues" evidence="9">
    <location>
        <begin position="435"/>
        <end position="444"/>
    </location>
</feature>
<dbReference type="EMBL" id="JAUEPP010000002">
    <property type="protein sequence ID" value="KAK3351455.1"/>
    <property type="molecule type" value="Genomic_DNA"/>
</dbReference>
<keyword evidence="5" id="KW-0238">DNA-binding</keyword>
<feature type="compositionally biased region" description="Polar residues" evidence="9">
    <location>
        <begin position="13"/>
        <end position="25"/>
    </location>
</feature>
<organism evidence="11 12">
    <name type="scientific">Neurospora tetraspora</name>
    <dbReference type="NCBI Taxonomy" id="94610"/>
    <lineage>
        <taxon>Eukaryota</taxon>
        <taxon>Fungi</taxon>
        <taxon>Dikarya</taxon>
        <taxon>Ascomycota</taxon>
        <taxon>Pezizomycotina</taxon>
        <taxon>Sordariomycetes</taxon>
        <taxon>Sordariomycetidae</taxon>
        <taxon>Sordariales</taxon>
        <taxon>Sordariaceae</taxon>
        <taxon>Neurospora</taxon>
    </lineage>
</organism>
<dbReference type="PROSITE" id="PS51299">
    <property type="entry name" value="HTH_APSES"/>
    <property type="match status" value="1"/>
</dbReference>
<name>A0AAE0JKJ5_9PEZI</name>
<keyword evidence="6" id="KW-0804">Transcription</keyword>
<proteinExistence type="inferred from homology"/>
<dbReference type="InterPro" id="IPR003163">
    <property type="entry name" value="Tscrpt_reg_HTH_APSES-type"/>
</dbReference>
<sequence length="643" mass="68474">MNPNGPADVYYGQMSQGSSMPVTTVPSHSHYSSQQPPPLLQPGSTYAHQYGNPQYGYANALSSPAPIPPSLPPSMNPMAGQSVLPLPGSGSMNPAAYAPGGFDTTGQVAPPGMKPRVTATLWEDEGSLCFQVEARGICVARREDNAMINGTKLLNVAGMTRGRRDGILKSEKVRHVVKIGPMHLKGVWIPFERALDFANKEKITELLYPLFVHNIGALLYHPTNQSRTSQVMAAAEQRRKDSHGQLRGPPGLPSLQQHHHHSMLPGPPSLPSHPGMGRPALDRAHTFPTPPTSASSVMGSMGNSDGYQWSQQSMNGPQGNSSISLDTSLGSNARSMPNTPATTPPGSTIQSMQNYPPVSQSYGDSSRQMYHGQSAQQAQYQSQQHYSNQPQHQERSVYSQSSYIKNDMGPPSGRPTGQSNDASDSKPPTGMIHQGQGQSDSGTHAGSEEDDDANNEAEYTHDSGGYDANRGSYNYNTQAVNSLPHDHGLAPEIGGSPHQAGSGRATPRTAAAPTSYYSGQGYHTPPRGQTSSSLYNVMSNERTGSNGTQGNEMYAGQADMPSSLQNSYSAQTSVMNGSSGGLKRGRDDDDDGGRPTTSAPNLGPGMDMKRRKTMMDGGSLPSPTYTTTISQAAPSAIAAQRRR</sequence>
<feature type="domain" description="HTH APSES-type" evidence="10">
    <location>
        <begin position="116"/>
        <end position="222"/>
    </location>
</feature>
<dbReference type="PANTHER" id="PTHR47792:SF1">
    <property type="entry name" value="PROTEIN SOK2-RELATED"/>
    <property type="match status" value="1"/>
</dbReference>
<evidence type="ECO:0000313" key="11">
    <source>
        <dbReference type="EMBL" id="KAK3351455.1"/>
    </source>
</evidence>
<keyword evidence="4" id="KW-0805">Transcription regulation</keyword>
<feature type="region of interest" description="Disordered" evidence="9">
    <location>
        <begin position="229"/>
        <end position="643"/>
    </location>
</feature>
<dbReference type="InterPro" id="IPR029790">
    <property type="entry name" value="EFG1/Phd1/StuA"/>
</dbReference>